<evidence type="ECO:0000256" key="2">
    <source>
        <dbReference type="SAM" id="Phobius"/>
    </source>
</evidence>
<feature type="region of interest" description="Disordered" evidence="1">
    <location>
        <begin position="1"/>
        <end position="35"/>
    </location>
</feature>
<evidence type="ECO:0000256" key="1">
    <source>
        <dbReference type="SAM" id="MobiDB-lite"/>
    </source>
</evidence>
<proteinExistence type="predicted"/>
<feature type="compositionally biased region" description="Acidic residues" evidence="1">
    <location>
        <begin position="12"/>
        <end position="22"/>
    </location>
</feature>
<keyword evidence="2" id="KW-1133">Transmembrane helix</keyword>
<keyword evidence="2" id="KW-0472">Membrane</keyword>
<organism evidence="3 4">
    <name type="scientific">Actinomadura meridiana</name>
    <dbReference type="NCBI Taxonomy" id="559626"/>
    <lineage>
        <taxon>Bacteria</taxon>
        <taxon>Bacillati</taxon>
        <taxon>Actinomycetota</taxon>
        <taxon>Actinomycetes</taxon>
        <taxon>Streptosporangiales</taxon>
        <taxon>Thermomonosporaceae</taxon>
        <taxon>Actinomadura</taxon>
    </lineage>
</organism>
<protein>
    <recommendedName>
        <fullName evidence="5">DUF3558 domain-containing protein</fullName>
    </recommendedName>
</protein>
<dbReference type="Proteomes" id="UP001501710">
    <property type="component" value="Unassembled WGS sequence"/>
</dbReference>
<name>A0ABP8C8B6_9ACTN</name>
<comment type="caution">
    <text evidence="3">The sequence shown here is derived from an EMBL/GenBank/DDBJ whole genome shotgun (WGS) entry which is preliminary data.</text>
</comment>
<feature type="transmembrane region" description="Helical" evidence="2">
    <location>
        <begin position="38"/>
        <end position="58"/>
    </location>
</feature>
<keyword evidence="2" id="KW-0812">Transmembrane</keyword>
<accession>A0ABP8C8B6</accession>
<evidence type="ECO:0000313" key="4">
    <source>
        <dbReference type="Proteomes" id="UP001501710"/>
    </source>
</evidence>
<sequence>MDGSERPGAEPDPVETDATPEEPTEKRAGAGRRPSTRILALGVAAAVLLAGGAVAWAATKPDEKGPAKGRFSALPDLCAAVPGSTLRQYLPRAGTPVPDRPETNSSGERSGGCEWTEPTYEVGAKRLTARSAQVSARIFPNVTAAEEDYDHSWRSAKTTAGTASSSLGDIHAEAPSIVGGVGDEAFAQPQQVADKFGRSANVTTTVRLSNAVLVVTYEGATYGTDENGAIDLSRATPLDESVSRAAAQTIAQNVVTAFVLHG</sequence>
<keyword evidence="4" id="KW-1185">Reference proteome</keyword>
<evidence type="ECO:0000313" key="3">
    <source>
        <dbReference type="EMBL" id="GAA4235444.1"/>
    </source>
</evidence>
<dbReference type="EMBL" id="BAABAS010000013">
    <property type="protein sequence ID" value="GAA4235444.1"/>
    <property type="molecule type" value="Genomic_DNA"/>
</dbReference>
<reference evidence="4" key="1">
    <citation type="journal article" date="2019" name="Int. J. Syst. Evol. Microbiol.">
        <title>The Global Catalogue of Microorganisms (GCM) 10K type strain sequencing project: providing services to taxonomists for standard genome sequencing and annotation.</title>
        <authorList>
            <consortium name="The Broad Institute Genomics Platform"/>
            <consortium name="The Broad Institute Genome Sequencing Center for Infectious Disease"/>
            <person name="Wu L."/>
            <person name="Ma J."/>
        </authorList>
    </citation>
    <scope>NUCLEOTIDE SEQUENCE [LARGE SCALE GENOMIC DNA]</scope>
    <source>
        <strain evidence="4">JCM 17440</strain>
    </source>
</reference>
<evidence type="ECO:0008006" key="5">
    <source>
        <dbReference type="Google" id="ProtNLM"/>
    </source>
</evidence>
<feature type="region of interest" description="Disordered" evidence="1">
    <location>
        <begin position="89"/>
        <end position="117"/>
    </location>
</feature>
<gene>
    <name evidence="3" type="ORF">GCM10022254_42760</name>
</gene>